<keyword evidence="3 5" id="KW-1133">Transmembrane helix</keyword>
<reference evidence="6" key="2">
    <citation type="submission" date="2020-01" db="EMBL/GenBank/DDBJ databases">
        <authorList>
            <person name="Campanaro S."/>
        </authorList>
    </citation>
    <scope>NUCLEOTIDE SEQUENCE</scope>
    <source>
        <strain evidence="6">AS06rmzACSIP_7</strain>
    </source>
</reference>
<dbReference type="PROSITE" id="PS51012">
    <property type="entry name" value="ABC_TM2"/>
    <property type="match status" value="1"/>
</dbReference>
<keyword evidence="5" id="KW-0813">Transport</keyword>
<dbReference type="EMBL" id="JAAYEE010000177">
    <property type="protein sequence ID" value="NLW35837.1"/>
    <property type="molecule type" value="Genomic_DNA"/>
</dbReference>
<comment type="subcellular location">
    <subcellularLocation>
        <location evidence="5">Cell membrane</location>
        <topology evidence="5">Multi-pass membrane protein</topology>
    </subcellularLocation>
    <subcellularLocation>
        <location evidence="1">Membrane</location>
        <topology evidence="1">Multi-pass membrane protein</topology>
    </subcellularLocation>
</comment>
<evidence type="ECO:0000256" key="4">
    <source>
        <dbReference type="ARBA" id="ARBA00023136"/>
    </source>
</evidence>
<evidence type="ECO:0000256" key="2">
    <source>
        <dbReference type="ARBA" id="ARBA00022692"/>
    </source>
</evidence>
<feature type="transmembrane region" description="Helical" evidence="5">
    <location>
        <begin position="115"/>
        <end position="132"/>
    </location>
</feature>
<dbReference type="PANTHER" id="PTHR43229:SF2">
    <property type="entry name" value="NODULATION PROTEIN J"/>
    <property type="match status" value="1"/>
</dbReference>
<name>A0A351U8C2_9BACT</name>
<comment type="caution">
    <text evidence="6">The sequence shown here is derived from an EMBL/GenBank/DDBJ whole genome shotgun (WGS) entry which is preliminary data.</text>
</comment>
<evidence type="ECO:0000256" key="5">
    <source>
        <dbReference type="RuleBase" id="RU361157"/>
    </source>
</evidence>
<evidence type="ECO:0000313" key="6">
    <source>
        <dbReference type="EMBL" id="NLW35837.1"/>
    </source>
</evidence>
<keyword evidence="4 5" id="KW-0472">Membrane</keyword>
<evidence type="ECO:0000256" key="1">
    <source>
        <dbReference type="ARBA" id="ARBA00004141"/>
    </source>
</evidence>
<accession>A0A351U8C2</accession>
<feature type="transmembrane region" description="Helical" evidence="5">
    <location>
        <begin position="55"/>
        <end position="74"/>
    </location>
</feature>
<dbReference type="Proteomes" id="UP000777265">
    <property type="component" value="Unassembled WGS sequence"/>
</dbReference>
<keyword evidence="5" id="KW-1003">Cell membrane</keyword>
<feature type="transmembrane region" description="Helical" evidence="5">
    <location>
        <begin position="169"/>
        <end position="189"/>
    </location>
</feature>
<feature type="transmembrane region" description="Helical" evidence="5">
    <location>
        <begin position="20"/>
        <end position="43"/>
    </location>
</feature>
<gene>
    <name evidence="6" type="ORF">GXY80_10205</name>
</gene>
<dbReference type="PANTHER" id="PTHR43229">
    <property type="entry name" value="NODULATION PROTEIN J"/>
    <property type="match status" value="1"/>
</dbReference>
<feature type="transmembrane region" description="Helical" evidence="5">
    <location>
        <begin position="138"/>
        <end position="162"/>
    </location>
</feature>
<dbReference type="GO" id="GO:0140359">
    <property type="term" value="F:ABC-type transporter activity"/>
    <property type="evidence" value="ECO:0007669"/>
    <property type="project" value="InterPro"/>
</dbReference>
<reference evidence="6" key="1">
    <citation type="journal article" date="2020" name="Biotechnol. Biofuels">
        <title>New insights from the biogas microbiome by comprehensive genome-resolved metagenomics of nearly 1600 species originating from multiple anaerobic digesters.</title>
        <authorList>
            <person name="Campanaro S."/>
            <person name="Treu L."/>
            <person name="Rodriguez-R L.M."/>
            <person name="Kovalovszki A."/>
            <person name="Ziels R.M."/>
            <person name="Maus I."/>
            <person name="Zhu X."/>
            <person name="Kougias P.G."/>
            <person name="Basile A."/>
            <person name="Luo G."/>
            <person name="Schluter A."/>
            <person name="Konstantinidis K.T."/>
            <person name="Angelidaki I."/>
        </authorList>
    </citation>
    <scope>NUCLEOTIDE SEQUENCE</scope>
    <source>
        <strain evidence="6">AS06rmzACSIP_7</strain>
    </source>
</reference>
<organism evidence="6 7">
    <name type="scientific">Syntrophorhabdus aromaticivorans</name>
    <dbReference type="NCBI Taxonomy" id="328301"/>
    <lineage>
        <taxon>Bacteria</taxon>
        <taxon>Pseudomonadati</taxon>
        <taxon>Thermodesulfobacteriota</taxon>
        <taxon>Syntrophorhabdia</taxon>
        <taxon>Syntrophorhabdales</taxon>
        <taxon>Syntrophorhabdaceae</taxon>
        <taxon>Syntrophorhabdus</taxon>
    </lineage>
</organism>
<proteinExistence type="inferred from homology"/>
<dbReference type="STRING" id="909663.GCA_000512235_00245"/>
<evidence type="ECO:0000256" key="3">
    <source>
        <dbReference type="ARBA" id="ARBA00022989"/>
    </source>
</evidence>
<sequence>MNLRRAFTVWQRHFVVYKKLYRYSIVLNFVEPALYLVALGLGLGGFVKEVNGIPYINFLAPGFIASSSMFAATYECTYGTYIRMTFQKTFDAILSTPVNLEDLVAGELMWGASKSMFYGAIIMTAISFFGLVDSAFILFAIPVLFVSGLLFAQLSMICAALVPGIDSFNYYYTLFMTPMFLFSGIFFPLDSLPRIVSHIAFFTPLYHLANICRSLSSGHTTGVLSGGIWLCAVTLILCPLPFRLMRQRIIK</sequence>
<comment type="similarity">
    <text evidence="5">Belongs to the ABC-2 integral membrane protein family.</text>
</comment>
<dbReference type="InterPro" id="IPR000412">
    <property type="entry name" value="ABC_2_transport"/>
</dbReference>
<dbReference type="InterPro" id="IPR047817">
    <property type="entry name" value="ABC2_TM_bact-type"/>
</dbReference>
<dbReference type="PIRSF" id="PIRSF006648">
    <property type="entry name" value="DrrB"/>
    <property type="match status" value="1"/>
</dbReference>
<dbReference type="InterPro" id="IPR013525">
    <property type="entry name" value="ABC2_TM"/>
</dbReference>
<evidence type="ECO:0000313" key="7">
    <source>
        <dbReference type="Proteomes" id="UP000777265"/>
    </source>
</evidence>
<dbReference type="Pfam" id="PF01061">
    <property type="entry name" value="ABC2_membrane"/>
    <property type="match status" value="1"/>
</dbReference>
<dbReference type="AlphaFoldDB" id="A0A351U8C2"/>
<dbReference type="PRINTS" id="PR00164">
    <property type="entry name" value="ABC2TRNSPORT"/>
</dbReference>
<protein>
    <recommendedName>
        <fullName evidence="5">Transport permease protein</fullName>
    </recommendedName>
</protein>
<dbReference type="InterPro" id="IPR051784">
    <property type="entry name" value="Nod_factor_ABC_transporter"/>
</dbReference>
<keyword evidence="2 5" id="KW-0812">Transmembrane</keyword>
<dbReference type="GO" id="GO:0043190">
    <property type="term" value="C:ATP-binding cassette (ABC) transporter complex"/>
    <property type="evidence" value="ECO:0007669"/>
    <property type="project" value="InterPro"/>
</dbReference>
<feature type="transmembrane region" description="Helical" evidence="5">
    <location>
        <begin position="223"/>
        <end position="242"/>
    </location>
</feature>